<reference evidence="1 2" key="2">
    <citation type="journal article" date="2022" name="Mol. Ecol. Resour.">
        <title>The genomes of chicory, endive, great burdock and yacon provide insights into Asteraceae paleo-polyploidization history and plant inulin production.</title>
        <authorList>
            <person name="Fan W."/>
            <person name="Wang S."/>
            <person name="Wang H."/>
            <person name="Wang A."/>
            <person name="Jiang F."/>
            <person name="Liu H."/>
            <person name="Zhao H."/>
            <person name="Xu D."/>
            <person name="Zhang Y."/>
        </authorList>
    </citation>
    <scope>NUCLEOTIDE SEQUENCE [LARGE SCALE GENOMIC DNA]</scope>
    <source>
        <strain evidence="2">cv. Yunnan</strain>
        <tissue evidence="1">Leaves</tissue>
    </source>
</reference>
<proteinExistence type="predicted"/>
<evidence type="ECO:0000313" key="1">
    <source>
        <dbReference type="EMBL" id="KAI3762106.1"/>
    </source>
</evidence>
<protein>
    <submittedName>
        <fullName evidence="1">Uncharacterized protein</fullName>
    </submittedName>
</protein>
<name>A0ACB9ETR7_9ASTR</name>
<dbReference type="Proteomes" id="UP001056120">
    <property type="component" value="Linkage Group LG17"/>
</dbReference>
<gene>
    <name evidence="1" type="ORF">L1987_52529</name>
</gene>
<accession>A0ACB9ETR7</accession>
<organism evidence="1 2">
    <name type="scientific">Smallanthus sonchifolius</name>
    <dbReference type="NCBI Taxonomy" id="185202"/>
    <lineage>
        <taxon>Eukaryota</taxon>
        <taxon>Viridiplantae</taxon>
        <taxon>Streptophyta</taxon>
        <taxon>Embryophyta</taxon>
        <taxon>Tracheophyta</taxon>
        <taxon>Spermatophyta</taxon>
        <taxon>Magnoliopsida</taxon>
        <taxon>eudicotyledons</taxon>
        <taxon>Gunneridae</taxon>
        <taxon>Pentapetalae</taxon>
        <taxon>asterids</taxon>
        <taxon>campanulids</taxon>
        <taxon>Asterales</taxon>
        <taxon>Asteraceae</taxon>
        <taxon>Asteroideae</taxon>
        <taxon>Heliantheae alliance</taxon>
        <taxon>Millerieae</taxon>
        <taxon>Smallanthus</taxon>
    </lineage>
</organism>
<evidence type="ECO:0000313" key="2">
    <source>
        <dbReference type="Proteomes" id="UP001056120"/>
    </source>
</evidence>
<sequence>MHLHLGFDAEFQFAVLAIVKSLNGVDINGTVAYEALEVISLLAKMKQNLNSTYSPWSFLAEFISNMEPLMCLLANGSHSVQDKSTKSKLLNLLTSQSYLLGGAARMWLLSILSSFSEKNKRIVVVAGGLEVLSDKLANYTTNSQTEFEDTEKIWITALLMALSCFKMKMLWLIFYAMEIMN</sequence>
<comment type="caution">
    <text evidence="1">The sequence shown here is derived from an EMBL/GenBank/DDBJ whole genome shotgun (WGS) entry which is preliminary data.</text>
</comment>
<dbReference type="EMBL" id="CM042034">
    <property type="protein sequence ID" value="KAI3762106.1"/>
    <property type="molecule type" value="Genomic_DNA"/>
</dbReference>
<keyword evidence="2" id="KW-1185">Reference proteome</keyword>
<reference evidence="2" key="1">
    <citation type="journal article" date="2022" name="Mol. Ecol. Resour.">
        <title>The genomes of chicory, endive, great burdock and yacon provide insights into Asteraceae palaeo-polyploidization history and plant inulin production.</title>
        <authorList>
            <person name="Fan W."/>
            <person name="Wang S."/>
            <person name="Wang H."/>
            <person name="Wang A."/>
            <person name="Jiang F."/>
            <person name="Liu H."/>
            <person name="Zhao H."/>
            <person name="Xu D."/>
            <person name="Zhang Y."/>
        </authorList>
    </citation>
    <scope>NUCLEOTIDE SEQUENCE [LARGE SCALE GENOMIC DNA]</scope>
    <source>
        <strain evidence="2">cv. Yunnan</strain>
    </source>
</reference>